<dbReference type="GO" id="GO:0009245">
    <property type="term" value="P:lipid A biosynthetic process"/>
    <property type="evidence" value="ECO:0007669"/>
    <property type="project" value="TreeGrafter"/>
</dbReference>
<dbReference type="GO" id="GO:0046872">
    <property type="term" value="F:metal ion binding"/>
    <property type="evidence" value="ECO:0007669"/>
    <property type="project" value="UniProtKB-KW"/>
</dbReference>
<keyword evidence="1" id="KW-1003">Cell membrane</keyword>
<evidence type="ECO:0000256" key="5">
    <source>
        <dbReference type="ARBA" id="ARBA00023211"/>
    </source>
</evidence>
<evidence type="ECO:0000256" key="1">
    <source>
        <dbReference type="ARBA" id="ARBA00022475"/>
    </source>
</evidence>
<name>A0A916XLH6_9HYPH</name>
<evidence type="ECO:0000256" key="3">
    <source>
        <dbReference type="ARBA" id="ARBA00022723"/>
    </source>
</evidence>
<dbReference type="Proteomes" id="UP000637002">
    <property type="component" value="Unassembled WGS sequence"/>
</dbReference>
<evidence type="ECO:0000313" key="7">
    <source>
        <dbReference type="EMBL" id="GGC84240.1"/>
    </source>
</evidence>
<protein>
    <submittedName>
        <fullName evidence="7">UDP-2,3-diacylglucosamine hydrolase</fullName>
    </submittedName>
</protein>
<dbReference type="RefSeq" id="WP_188611684.1">
    <property type="nucleotide sequence ID" value="NZ_BMGG01000009.1"/>
</dbReference>
<reference evidence="7" key="1">
    <citation type="journal article" date="2014" name="Int. J. Syst. Evol. Microbiol.">
        <title>Complete genome sequence of Corynebacterium casei LMG S-19264T (=DSM 44701T), isolated from a smear-ripened cheese.</title>
        <authorList>
            <consortium name="US DOE Joint Genome Institute (JGI-PGF)"/>
            <person name="Walter F."/>
            <person name="Albersmeier A."/>
            <person name="Kalinowski J."/>
            <person name="Ruckert C."/>
        </authorList>
    </citation>
    <scope>NUCLEOTIDE SEQUENCE</scope>
    <source>
        <strain evidence="7">CGMCC 1.12919</strain>
    </source>
</reference>
<dbReference type="FunFam" id="3.60.21.10:FF:000029">
    <property type="entry name" value="UDP-2,3-diacylglucosamine hydrolase"/>
    <property type="match status" value="1"/>
</dbReference>
<dbReference type="SUPFAM" id="SSF56300">
    <property type="entry name" value="Metallo-dependent phosphatases"/>
    <property type="match status" value="1"/>
</dbReference>
<evidence type="ECO:0000259" key="6">
    <source>
        <dbReference type="Pfam" id="PF00149"/>
    </source>
</evidence>
<dbReference type="EMBL" id="BMGG01000009">
    <property type="protein sequence ID" value="GGC84240.1"/>
    <property type="molecule type" value="Genomic_DNA"/>
</dbReference>
<dbReference type="AlphaFoldDB" id="A0A916XLH6"/>
<evidence type="ECO:0000256" key="2">
    <source>
        <dbReference type="ARBA" id="ARBA00022519"/>
    </source>
</evidence>
<dbReference type="InterPro" id="IPR043461">
    <property type="entry name" value="LpxH-like"/>
</dbReference>
<feature type="domain" description="Calcineurin-like phosphoesterase" evidence="6">
    <location>
        <begin position="11"/>
        <end position="210"/>
    </location>
</feature>
<keyword evidence="2" id="KW-0997">Cell inner membrane</keyword>
<dbReference type="PANTHER" id="PTHR34990:SF2">
    <property type="entry name" value="BLL8164 PROTEIN"/>
    <property type="match status" value="1"/>
</dbReference>
<dbReference type="InterPro" id="IPR004843">
    <property type="entry name" value="Calcineurin-like_PHP"/>
</dbReference>
<keyword evidence="7" id="KW-0378">Hydrolase</keyword>
<dbReference type="Gene3D" id="3.60.21.10">
    <property type="match status" value="1"/>
</dbReference>
<dbReference type="GO" id="GO:0008758">
    <property type="term" value="F:UDP-2,3-diacylglucosamine hydrolase activity"/>
    <property type="evidence" value="ECO:0007669"/>
    <property type="project" value="TreeGrafter"/>
</dbReference>
<gene>
    <name evidence="7" type="ORF">GCM10010994_47700</name>
</gene>
<dbReference type="Pfam" id="PF00149">
    <property type="entry name" value="Metallophos"/>
    <property type="match status" value="1"/>
</dbReference>
<comment type="caution">
    <text evidence="7">The sequence shown here is derived from an EMBL/GenBank/DDBJ whole genome shotgun (WGS) entry which is preliminary data.</text>
</comment>
<dbReference type="InterPro" id="IPR029052">
    <property type="entry name" value="Metallo-depent_PP-like"/>
</dbReference>
<reference evidence="7" key="2">
    <citation type="submission" date="2020-09" db="EMBL/GenBank/DDBJ databases">
        <authorList>
            <person name="Sun Q."/>
            <person name="Zhou Y."/>
        </authorList>
    </citation>
    <scope>NUCLEOTIDE SEQUENCE</scope>
    <source>
        <strain evidence="7">CGMCC 1.12919</strain>
    </source>
</reference>
<dbReference type="PANTHER" id="PTHR34990">
    <property type="entry name" value="UDP-2,3-DIACYLGLUCOSAMINE HYDROLASE-RELATED"/>
    <property type="match status" value="1"/>
</dbReference>
<keyword evidence="4" id="KW-0472">Membrane</keyword>
<dbReference type="CDD" id="cd07398">
    <property type="entry name" value="MPP_YbbF-LpxH"/>
    <property type="match status" value="1"/>
</dbReference>
<keyword evidence="3" id="KW-0479">Metal-binding</keyword>
<proteinExistence type="predicted"/>
<evidence type="ECO:0000256" key="4">
    <source>
        <dbReference type="ARBA" id="ARBA00023136"/>
    </source>
</evidence>
<dbReference type="GO" id="GO:0016020">
    <property type="term" value="C:membrane"/>
    <property type="evidence" value="ECO:0007669"/>
    <property type="project" value="GOC"/>
</dbReference>
<organism evidence="7 8">
    <name type="scientific">Chelatococcus reniformis</name>
    <dbReference type="NCBI Taxonomy" id="1494448"/>
    <lineage>
        <taxon>Bacteria</taxon>
        <taxon>Pseudomonadati</taxon>
        <taxon>Pseudomonadota</taxon>
        <taxon>Alphaproteobacteria</taxon>
        <taxon>Hyphomicrobiales</taxon>
        <taxon>Chelatococcaceae</taxon>
        <taxon>Chelatococcus</taxon>
    </lineage>
</organism>
<keyword evidence="8" id="KW-1185">Reference proteome</keyword>
<keyword evidence="5" id="KW-0464">Manganese</keyword>
<accession>A0A916XLH6</accession>
<evidence type="ECO:0000313" key="8">
    <source>
        <dbReference type="Proteomes" id="UP000637002"/>
    </source>
</evidence>
<sequence length="275" mass="31487">MSKDTDVIRVRTMFLSDVHLGTKGCQAELLLDFLKCYDADTIYLVGDIVDGWRLKAGWYWPQTHNDVVQKLLRKVRKGSKLIYIPGNHDEFLRDYVGSNFGGIDVLDSAIHETADGKRFLVIHGDQLDIVVRHAKWLAFFGDWAYSTALLLNTYLNIVRRRLGLTYWSLSAWAKLKVKNAVNFIGRFEELLSAEARRHEADGVICGHIHHAIMHDRFGVTYVNTGDWVESCTGLVEHYDGRFELLRWADIVRQRATDEAEVLRQRKTVKPKAAAA</sequence>